<protein>
    <submittedName>
        <fullName evidence="4">Uncharacterized protein LOC115632513 isoform X1</fullName>
    </submittedName>
</protein>
<dbReference type="RefSeq" id="XP_030385567.1">
    <property type="nucleotide sequence ID" value="XM_030529707.1"/>
</dbReference>
<dbReference type="AlphaFoldDB" id="A0A6J2UEL6"/>
<sequence length="615" mass="71790">MNKYKSDGWYADETIALIAIIKELNVQRKSRVSELEWQEIARRLEEKGHQRRPGEIIERYSRLKSSYFSAKSRNKTCEYYNYLNDLLLHQLPPVQEGLTDLDEPEAELEADPMEIQDEEMEEKYADTLHIDSNNTSYNSEGTSSRCKWTDVEIEAFLGIITMLRLEKQLLSRPNTKVYQLIAKEMTRKSFAKRPDQLRFKFHQLTKEFFKSNNTDKTFKYFYTMHDILESRNVSNGGGTSGEENDSANSEDEEVARASEGSNESEQALWIRCKWTDEETEAFINIIINKNYQARLMRSRKAKVFKLLSKEMAKLQYDKSPDKLHIKYNQLKRMYNKSQLSGQLFCHYELVHKMLNSAQTPASSSSESESNDSDNEEETGDKSRRSSGRSDGYHYWTDLEVDEFLATIKEHELFQVLDGSKKRNFRTLINISKLLAKKSLNRTPHQLKNKLRLLLTRYKEAKKEGVNNVRILPRHFKLMDELMQSKRSVKPHKKTVREVTKAESIKEKSPTPPKVESESETSSSTCDLLQAGAAIKTFEDDFEMPPEPTPLEVLTSISEGQKELLAYLKTSNENFLKQQLEMQKHFLQEMSAMMRQEREENFRMLRQLLQGNNNKQ</sequence>
<keyword evidence="3" id="KW-1185">Reference proteome</keyword>
<accession>A0A6J2UEL6</accession>
<evidence type="ECO:0000313" key="4">
    <source>
        <dbReference type="RefSeq" id="XP_030385567.1"/>
    </source>
</evidence>
<feature type="region of interest" description="Disordered" evidence="1">
    <location>
        <begin position="486"/>
        <end position="522"/>
    </location>
</feature>
<feature type="compositionally biased region" description="Acidic residues" evidence="1">
    <location>
        <begin position="368"/>
        <end position="378"/>
    </location>
</feature>
<dbReference type="Gene3D" id="1.10.10.60">
    <property type="entry name" value="Homeodomain-like"/>
    <property type="match status" value="2"/>
</dbReference>
<feature type="domain" description="Myb-like" evidence="2">
    <location>
        <begin position="1"/>
        <end position="64"/>
    </location>
</feature>
<name>A0A6J2UEL6_DROLE</name>
<feature type="region of interest" description="Disordered" evidence="1">
    <location>
        <begin position="356"/>
        <end position="388"/>
    </location>
</feature>
<dbReference type="SMART" id="SM00717">
    <property type="entry name" value="SANT"/>
    <property type="match status" value="4"/>
</dbReference>
<dbReference type="Pfam" id="PF13837">
    <property type="entry name" value="Myb_DNA-bind_4"/>
    <property type="match status" value="4"/>
</dbReference>
<evidence type="ECO:0000313" key="3">
    <source>
        <dbReference type="Proteomes" id="UP000504634"/>
    </source>
</evidence>
<dbReference type="InterPro" id="IPR001005">
    <property type="entry name" value="SANT/Myb"/>
</dbReference>
<dbReference type="OrthoDB" id="691673at2759"/>
<proteinExistence type="predicted"/>
<dbReference type="InterPro" id="IPR044822">
    <property type="entry name" value="Myb_DNA-bind_4"/>
</dbReference>
<reference evidence="4" key="1">
    <citation type="submission" date="2025-08" db="UniProtKB">
        <authorList>
            <consortium name="RefSeq"/>
        </authorList>
    </citation>
    <scope>IDENTIFICATION</scope>
    <source>
        <strain evidence="4">11010-0011.00</strain>
        <tissue evidence="4">Whole body</tissue>
    </source>
</reference>
<organism evidence="3 4">
    <name type="scientific">Drosophila lebanonensis</name>
    <name type="common">Fruit fly</name>
    <name type="synonym">Scaptodrosophila lebanonensis</name>
    <dbReference type="NCBI Taxonomy" id="7225"/>
    <lineage>
        <taxon>Eukaryota</taxon>
        <taxon>Metazoa</taxon>
        <taxon>Ecdysozoa</taxon>
        <taxon>Arthropoda</taxon>
        <taxon>Hexapoda</taxon>
        <taxon>Insecta</taxon>
        <taxon>Pterygota</taxon>
        <taxon>Neoptera</taxon>
        <taxon>Endopterygota</taxon>
        <taxon>Diptera</taxon>
        <taxon>Brachycera</taxon>
        <taxon>Muscomorpha</taxon>
        <taxon>Ephydroidea</taxon>
        <taxon>Drosophilidae</taxon>
        <taxon>Scaptodrosophila</taxon>
    </lineage>
</organism>
<evidence type="ECO:0000256" key="1">
    <source>
        <dbReference type="SAM" id="MobiDB-lite"/>
    </source>
</evidence>
<gene>
    <name evidence="4" type="primary">LOC115632513</name>
</gene>
<dbReference type="PROSITE" id="PS50090">
    <property type="entry name" value="MYB_LIKE"/>
    <property type="match status" value="1"/>
</dbReference>
<feature type="compositionally biased region" description="Basic and acidic residues" evidence="1">
    <location>
        <begin position="495"/>
        <end position="508"/>
    </location>
</feature>
<feature type="compositionally biased region" description="Acidic residues" evidence="1">
    <location>
        <begin position="242"/>
        <end position="253"/>
    </location>
</feature>
<dbReference type="GeneID" id="115632513"/>
<feature type="region of interest" description="Disordered" evidence="1">
    <location>
        <begin position="232"/>
        <end position="262"/>
    </location>
</feature>
<dbReference type="PANTHER" id="PTHR47595">
    <property type="entry name" value="HEAT SHOCK 70 KDA PROTEIN 14"/>
    <property type="match status" value="1"/>
</dbReference>
<dbReference type="PANTHER" id="PTHR47595:SF1">
    <property type="entry name" value="MYB_SANT-LIKE DNA-BINDING DOMAIN-CONTAINING PROTEIN"/>
    <property type="match status" value="1"/>
</dbReference>
<dbReference type="Proteomes" id="UP000504634">
    <property type="component" value="Unplaced"/>
</dbReference>
<evidence type="ECO:0000259" key="2">
    <source>
        <dbReference type="PROSITE" id="PS50090"/>
    </source>
</evidence>